<keyword evidence="3 8" id="KW-0808">Transferase</keyword>
<dbReference type="GO" id="GO:0005524">
    <property type="term" value="F:ATP binding"/>
    <property type="evidence" value="ECO:0007669"/>
    <property type="project" value="UniProtKB-UniRule"/>
</dbReference>
<dbReference type="GO" id="GO:0005759">
    <property type="term" value="C:mitochondrial matrix"/>
    <property type="evidence" value="ECO:0007669"/>
    <property type="project" value="UniProtKB-SubCell"/>
</dbReference>
<dbReference type="InterPro" id="IPR036890">
    <property type="entry name" value="HATPase_C_sf"/>
</dbReference>
<dbReference type="Gene3D" id="1.20.140.20">
    <property type="entry name" value="Alpha-ketoacid/pyruvate dehydrogenase kinase, N-terminal domain"/>
    <property type="match status" value="1"/>
</dbReference>
<dbReference type="PANTHER" id="PTHR11947:SF20">
    <property type="entry name" value="[3-METHYL-2-OXOBUTANOATE DEHYDROGENASE [LIPOAMIDE]] KINASE, MITOCHONDRIAL"/>
    <property type="match status" value="1"/>
</dbReference>
<dbReference type="InterPro" id="IPR005467">
    <property type="entry name" value="His_kinase_dom"/>
</dbReference>
<dbReference type="EC" id="2.7.11.-" evidence="8"/>
<dbReference type="SUPFAM" id="SSF55874">
    <property type="entry name" value="ATPase domain of HSP90 chaperone/DNA topoisomerase II/histidine kinase"/>
    <property type="match status" value="1"/>
</dbReference>
<dbReference type="EMBL" id="SELW01000641">
    <property type="protein sequence ID" value="TID16699.1"/>
    <property type="molecule type" value="Genomic_DNA"/>
</dbReference>
<keyword evidence="6 8" id="KW-0067">ATP-binding</keyword>
<evidence type="ECO:0000313" key="11">
    <source>
        <dbReference type="Proteomes" id="UP000307173"/>
    </source>
</evidence>
<dbReference type="Gene3D" id="3.30.565.10">
    <property type="entry name" value="Histidine kinase-like ATPase, C-terminal domain"/>
    <property type="match status" value="1"/>
</dbReference>
<evidence type="ECO:0000256" key="5">
    <source>
        <dbReference type="ARBA" id="ARBA00022777"/>
    </source>
</evidence>
<sequence length="295" mass="32611">MHPILNNYNLRNLLTIGSTDSITYSIFKQLIEKRIESLTSLGYIALLNPNFNDILNNHLNTYTQLLNDNLTNTINSFIENHANAVPKLASAVSQTSSDCYPTGKNSFLNDHLSDRILTHLIAQNHLSIKNSGNPLLSKLPTIESIINSSTTFVNSLTEQTYADSINTSLTINESIKSPFIYPPTHLEYILTEILKNAARASLESKSSNPIKILLVRSNENSLTIRITDNANGIPSNILPHIWEYSFSTSLTKGSVAGMGYGLPLARTYANLLGGDIQLHTIQNKGTSVYIHINQL</sequence>
<evidence type="ECO:0000256" key="7">
    <source>
        <dbReference type="ARBA" id="ARBA00023128"/>
    </source>
</evidence>
<evidence type="ECO:0000256" key="4">
    <source>
        <dbReference type="ARBA" id="ARBA00022741"/>
    </source>
</evidence>
<evidence type="ECO:0000256" key="6">
    <source>
        <dbReference type="ARBA" id="ARBA00022840"/>
    </source>
</evidence>
<protein>
    <recommendedName>
        <fullName evidence="8">Protein-serine/threonine kinase</fullName>
        <ecNumber evidence="8">2.7.11.-</ecNumber>
    </recommendedName>
</protein>
<evidence type="ECO:0000256" key="8">
    <source>
        <dbReference type="RuleBase" id="RU366032"/>
    </source>
</evidence>
<proteinExistence type="inferred from homology"/>
<comment type="similarity">
    <text evidence="1 8">Belongs to the PDK/BCKDK protein kinase family.</text>
</comment>
<dbReference type="OrthoDB" id="3264224at2759"/>
<dbReference type="GO" id="GO:0004740">
    <property type="term" value="F:pyruvate dehydrogenase (acetyl-transferring) kinase activity"/>
    <property type="evidence" value="ECO:0007669"/>
    <property type="project" value="TreeGrafter"/>
</dbReference>
<gene>
    <name evidence="10" type="ORF">CANINC_004151</name>
</gene>
<feature type="domain" description="Histidine kinase" evidence="9">
    <location>
        <begin position="183"/>
        <end position="295"/>
    </location>
</feature>
<evidence type="ECO:0000256" key="2">
    <source>
        <dbReference type="ARBA" id="ARBA00022553"/>
    </source>
</evidence>
<dbReference type="Proteomes" id="UP000307173">
    <property type="component" value="Unassembled WGS sequence"/>
</dbReference>
<dbReference type="GO" id="GO:0010906">
    <property type="term" value="P:regulation of glucose metabolic process"/>
    <property type="evidence" value="ECO:0007669"/>
    <property type="project" value="TreeGrafter"/>
</dbReference>
<dbReference type="SUPFAM" id="SSF69012">
    <property type="entry name" value="alpha-ketoacid dehydrogenase kinase, N-terminal domain"/>
    <property type="match status" value="1"/>
</dbReference>
<dbReference type="Pfam" id="PF10436">
    <property type="entry name" value="BCDHK_Adom3"/>
    <property type="match status" value="1"/>
</dbReference>
<dbReference type="Pfam" id="PF02518">
    <property type="entry name" value="HATPase_c"/>
    <property type="match status" value="1"/>
</dbReference>
<dbReference type="InterPro" id="IPR018955">
    <property type="entry name" value="BCDHK/PDK_N"/>
</dbReference>
<keyword evidence="5 8" id="KW-0418">Kinase</keyword>
<evidence type="ECO:0000256" key="3">
    <source>
        <dbReference type="ARBA" id="ARBA00022679"/>
    </source>
</evidence>
<evidence type="ECO:0000313" key="10">
    <source>
        <dbReference type="EMBL" id="TID16699.1"/>
    </source>
</evidence>
<keyword evidence="11" id="KW-1185">Reference proteome</keyword>
<dbReference type="InterPro" id="IPR039028">
    <property type="entry name" value="BCKD/PDK"/>
</dbReference>
<comment type="subcellular location">
    <subcellularLocation>
        <location evidence="8">Mitochondrion matrix</location>
    </subcellularLocation>
</comment>
<evidence type="ECO:0000259" key="9">
    <source>
        <dbReference type="PROSITE" id="PS50109"/>
    </source>
</evidence>
<keyword evidence="4 8" id="KW-0547">Nucleotide-binding</keyword>
<comment type="caution">
    <text evidence="10">The sequence shown here is derived from an EMBL/GenBank/DDBJ whole genome shotgun (WGS) entry which is preliminary data.</text>
</comment>
<reference evidence="10 11" key="1">
    <citation type="journal article" date="2019" name="Front. Genet.">
        <title>Whole-Genome Sequencing of the Opportunistic Yeast Pathogen Candida inconspicua Uncovers Its Hybrid Origin.</title>
        <authorList>
            <person name="Mixao V."/>
            <person name="Hansen A.P."/>
            <person name="Saus E."/>
            <person name="Boekhout T."/>
            <person name="Lass-Florl C."/>
            <person name="Gabaldon T."/>
        </authorList>
    </citation>
    <scope>NUCLEOTIDE SEQUENCE [LARGE SCALE GENOMIC DNA]</scope>
    <source>
        <strain evidence="10 11">CBS 180</strain>
    </source>
</reference>
<dbReference type="InterPro" id="IPR036784">
    <property type="entry name" value="AK/P_DHK_N_sf"/>
</dbReference>
<name>A0A4T0WWV4_9ASCO</name>
<accession>A0A4T0WWV4</accession>
<dbReference type="AlphaFoldDB" id="A0A4T0WWV4"/>
<organism evidence="10 11">
    <name type="scientific">Pichia inconspicua</name>
    <dbReference type="NCBI Taxonomy" id="52247"/>
    <lineage>
        <taxon>Eukaryota</taxon>
        <taxon>Fungi</taxon>
        <taxon>Dikarya</taxon>
        <taxon>Ascomycota</taxon>
        <taxon>Saccharomycotina</taxon>
        <taxon>Pichiomycetes</taxon>
        <taxon>Pichiales</taxon>
        <taxon>Pichiaceae</taxon>
        <taxon>Pichia</taxon>
    </lineage>
</organism>
<dbReference type="STRING" id="52247.A0A4T0WWV4"/>
<keyword evidence="7 8" id="KW-0496">Mitochondrion</keyword>
<keyword evidence="2" id="KW-0597">Phosphoprotein</keyword>
<dbReference type="SMART" id="SM00387">
    <property type="entry name" value="HATPase_c"/>
    <property type="match status" value="1"/>
</dbReference>
<dbReference type="PANTHER" id="PTHR11947">
    <property type="entry name" value="PYRUVATE DEHYDROGENASE KINASE"/>
    <property type="match status" value="1"/>
</dbReference>
<dbReference type="InterPro" id="IPR003594">
    <property type="entry name" value="HATPase_dom"/>
</dbReference>
<dbReference type="PROSITE" id="PS50109">
    <property type="entry name" value="HIS_KIN"/>
    <property type="match status" value="1"/>
</dbReference>
<evidence type="ECO:0000256" key="1">
    <source>
        <dbReference type="ARBA" id="ARBA00006155"/>
    </source>
</evidence>